<evidence type="ECO:0000256" key="1">
    <source>
        <dbReference type="SAM" id="MobiDB-lite"/>
    </source>
</evidence>
<proteinExistence type="predicted"/>
<evidence type="ECO:0000313" key="3">
    <source>
        <dbReference type="EMBL" id="KOX97328.1"/>
    </source>
</evidence>
<dbReference type="InterPro" id="IPR055933">
    <property type="entry name" value="DUF7511"/>
</dbReference>
<feature type="region of interest" description="Disordered" evidence="1">
    <location>
        <begin position="1"/>
        <end position="43"/>
    </location>
</feature>
<reference evidence="3 4" key="1">
    <citation type="submission" date="2015-08" db="EMBL/GenBank/DDBJ databases">
        <title>Genomes of Isolates from Cabo Rojo, PR.</title>
        <authorList>
            <person name="Sanchez-Nieves R.L."/>
            <person name="Montalvo-Rodriguez R."/>
        </authorList>
    </citation>
    <scope>NUCLEOTIDE SEQUENCE [LARGE SCALE GENOMIC DNA]</scope>
    <source>
        <strain evidence="3 4">5</strain>
    </source>
</reference>
<comment type="caution">
    <text evidence="3">The sequence shown here is derived from an EMBL/GenBank/DDBJ whole genome shotgun (WGS) entry which is preliminary data.</text>
</comment>
<dbReference type="EMBL" id="LIST01000002">
    <property type="protein sequence ID" value="KOX97328.1"/>
    <property type="molecule type" value="Genomic_DNA"/>
</dbReference>
<dbReference type="OrthoDB" id="186853at2157"/>
<dbReference type="Pfam" id="PF24351">
    <property type="entry name" value="DUF7511"/>
    <property type="match status" value="1"/>
</dbReference>
<organism evidence="3 4">
    <name type="scientific">Halorubrum tropicale</name>
    <dbReference type="NCBI Taxonomy" id="1765655"/>
    <lineage>
        <taxon>Archaea</taxon>
        <taxon>Methanobacteriati</taxon>
        <taxon>Methanobacteriota</taxon>
        <taxon>Stenosarchaea group</taxon>
        <taxon>Halobacteria</taxon>
        <taxon>Halobacteriales</taxon>
        <taxon>Haloferacaceae</taxon>
        <taxon>Halorubrum</taxon>
    </lineage>
</organism>
<accession>A0A0M9ASE7</accession>
<name>A0A0M9ASE7_9EURY</name>
<dbReference type="RefSeq" id="WP_077152272.1">
    <property type="nucleotide sequence ID" value="NZ_LIST01000002.1"/>
</dbReference>
<keyword evidence="4" id="KW-1185">Reference proteome</keyword>
<evidence type="ECO:0000259" key="2">
    <source>
        <dbReference type="Pfam" id="PF24351"/>
    </source>
</evidence>
<dbReference type="AlphaFoldDB" id="A0A0M9ASE7"/>
<protein>
    <recommendedName>
        <fullName evidence="2">DUF7511 domain-containing protein</fullName>
    </recommendedName>
</protein>
<dbReference type="Proteomes" id="UP000037747">
    <property type="component" value="Unassembled WGS sequence"/>
</dbReference>
<sequence>MSSDSDQTPHETAAEREPGPVQTELTSRADTRPAGPDRVTVYPVGASGDEKMATWLTVNADCVIEARWFR</sequence>
<dbReference type="PATRIC" id="fig|1705389.3.peg.3329"/>
<evidence type="ECO:0000313" key="4">
    <source>
        <dbReference type="Proteomes" id="UP000037747"/>
    </source>
</evidence>
<gene>
    <name evidence="3" type="ORF">AMR74_06735</name>
</gene>
<feature type="domain" description="DUF7511" evidence="2">
    <location>
        <begin position="24"/>
        <end position="65"/>
    </location>
</feature>
<feature type="compositionally biased region" description="Basic and acidic residues" evidence="1">
    <location>
        <begin position="7"/>
        <end position="18"/>
    </location>
</feature>